<name>A0ABR7NE81_9FIRM</name>
<protein>
    <submittedName>
        <fullName evidence="2">Helix-turn-helix transcriptional regulator</fullName>
    </submittedName>
</protein>
<dbReference type="SMART" id="SM00530">
    <property type="entry name" value="HTH_XRE"/>
    <property type="match status" value="1"/>
</dbReference>
<evidence type="ECO:0000259" key="1">
    <source>
        <dbReference type="PROSITE" id="PS50943"/>
    </source>
</evidence>
<dbReference type="Gene3D" id="1.10.260.40">
    <property type="entry name" value="lambda repressor-like DNA-binding domains"/>
    <property type="match status" value="1"/>
</dbReference>
<dbReference type="CDD" id="cd00093">
    <property type="entry name" value="HTH_XRE"/>
    <property type="match status" value="1"/>
</dbReference>
<dbReference type="Proteomes" id="UP000657421">
    <property type="component" value="Unassembled WGS sequence"/>
</dbReference>
<keyword evidence="3" id="KW-1185">Reference proteome</keyword>
<evidence type="ECO:0000313" key="2">
    <source>
        <dbReference type="EMBL" id="MBC8574711.1"/>
    </source>
</evidence>
<reference evidence="2 3" key="1">
    <citation type="submission" date="2020-08" db="EMBL/GenBank/DDBJ databases">
        <title>Genome public.</title>
        <authorList>
            <person name="Liu C."/>
            <person name="Sun Q."/>
        </authorList>
    </citation>
    <scope>NUCLEOTIDE SEQUENCE [LARGE SCALE GENOMIC DNA]</scope>
    <source>
        <strain evidence="2 3">NSJ-46</strain>
    </source>
</reference>
<dbReference type="EMBL" id="JACRSZ010000034">
    <property type="protein sequence ID" value="MBC8574711.1"/>
    <property type="molecule type" value="Genomic_DNA"/>
</dbReference>
<gene>
    <name evidence="2" type="ORF">H8716_16935</name>
</gene>
<sequence>MNNEEYNTKKWSLKACRVNEKLSREEVAQRLGISVVTVISHENGKGIPLYSQLEKYSQIYQVPIDKINSEYR</sequence>
<dbReference type="InterPro" id="IPR001387">
    <property type="entry name" value="Cro/C1-type_HTH"/>
</dbReference>
<comment type="caution">
    <text evidence="2">The sequence shown here is derived from an EMBL/GenBank/DDBJ whole genome shotgun (WGS) entry which is preliminary data.</text>
</comment>
<dbReference type="SUPFAM" id="SSF47413">
    <property type="entry name" value="lambda repressor-like DNA-binding domains"/>
    <property type="match status" value="1"/>
</dbReference>
<evidence type="ECO:0000313" key="3">
    <source>
        <dbReference type="Proteomes" id="UP000657421"/>
    </source>
</evidence>
<dbReference type="RefSeq" id="WP_249310147.1">
    <property type="nucleotide sequence ID" value="NZ_JACRSZ010000034.1"/>
</dbReference>
<accession>A0ABR7NE81</accession>
<organism evidence="2 3">
    <name type="scientific">Jingyaoa shaoxingensis</name>
    <dbReference type="NCBI Taxonomy" id="2763671"/>
    <lineage>
        <taxon>Bacteria</taxon>
        <taxon>Bacillati</taxon>
        <taxon>Bacillota</taxon>
        <taxon>Clostridia</taxon>
        <taxon>Lachnospirales</taxon>
        <taxon>Lachnospiraceae</taxon>
        <taxon>Jingyaoa</taxon>
    </lineage>
</organism>
<feature type="domain" description="HTH cro/C1-type" evidence="1">
    <location>
        <begin position="13"/>
        <end position="67"/>
    </location>
</feature>
<proteinExistence type="predicted"/>
<dbReference type="Pfam" id="PF01381">
    <property type="entry name" value="HTH_3"/>
    <property type="match status" value="1"/>
</dbReference>
<dbReference type="InterPro" id="IPR010982">
    <property type="entry name" value="Lambda_DNA-bd_dom_sf"/>
</dbReference>
<dbReference type="PROSITE" id="PS50943">
    <property type="entry name" value="HTH_CROC1"/>
    <property type="match status" value="1"/>
</dbReference>